<proteinExistence type="predicted"/>
<organism evidence="5 6">
    <name type="scientific">Pseudorhodobacter turbinis</name>
    <dbReference type="NCBI Taxonomy" id="2500533"/>
    <lineage>
        <taxon>Bacteria</taxon>
        <taxon>Pseudomonadati</taxon>
        <taxon>Pseudomonadota</taxon>
        <taxon>Alphaproteobacteria</taxon>
        <taxon>Rhodobacterales</taxon>
        <taxon>Paracoccaceae</taxon>
        <taxon>Pseudorhodobacter</taxon>
    </lineage>
</organism>
<dbReference type="PROSITE" id="PS50977">
    <property type="entry name" value="HTH_TETR_2"/>
    <property type="match status" value="1"/>
</dbReference>
<dbReference type="Proteomes" id="UP000298631">
    <property type="component" value="Chromosome"/>
</dbReference>
<evidence type="ECO:0000256" key="3">
    <source>
        <dbReference type="SAM" id="Coils"/>
    </source>
</evidence>
<accession>A0A4P8EID0</accession>
<evidence type="ECO:0000256" key="1">
    <source>
        <dbReference type="ARBA" id="ARBA00023125"/>
    </source>
</evidence>
<dbReference type="InterPro" id="IPR041474">
    <property type="entry name" value="NicS_C"/>
</dbReference>
<dbReference type="GO" id="GO:0003677">
    <property type="term" value="F:DNA binding"/>
    <property type="evidence" value="ECO:0007669"/>
    <property type="project" value="UniProtKB-UniRule"/>
</dbReference>
<keyword evidence="1 2" id="KW-0238">DNA-binding</keyword>
<dbReference type="PANTHER" id="PTHR30328:SF54">
    <property type="entry name" value="HTH-TYPE TRANSCRIPTIONAL REPRESSOR SCO4008"/>
    <property type="match status" value="1"/>
</dbReference>
<keyword evidence="6" id="KW-1185">Reference proteome</keyword>
<evidence type="ECO:0000259" key="4">
    <source>
        <dbReference type="PROSITE" id="PS50977"/>
    </source>
</evidence>
<reference evidence="5 6" key="1">
    <citation type="submission" date="2019-05" db="EMBL/GenBank/DDBJ databases">
        <title>Pseudorhodobacter turbinis sp. nov., isolated from the gut of the Korean turban shell.</title>
        <authorList>
            <person name="Jeong Y.-S."/>
            <person name="Kang W.-R."/>
            <person name="Bae J.-W."/>
        </authorList>
    </citation>
    <scope>NUCLEOTIDE SEQUENCE [LARGE SCALE GENOMIC DNA]</scope>
    <source>
        <strain evidence="5 6">S12M18</strain>
    </source>
</reference>
<sequence>MVEKEVIVGEGAKVEQLVPKKRPQKRDTVATRKALLDAAVTEFAEFGFEGGRVDRIARLAGVNKQLVYHHFGSKADLYRATLEEVYREIREREQQLRLGEQEPEAAMRTLVGFSFDYLAEHPEFVTLINDENRMEAVHLKQSDKVTDMHSPLIHLIEESLDRGVAEGVFNDRFDPIDLYLSIAGLTYFYFSNRHTASVIFNRDITTAKQMRQRRAHIIDFVLSSLRR</sequence>
<protein>
    <submittedName>
        <fullName evidence="5">TetR/AcrR family transcriptional regulator</fullName>
    </submittedName>
</protein>
<keyword evidence="3" id="KW-0175">Coiled coil</keyword>
<dbReference type="KEGG" id="pseb:EOK75_10050"/>
<evidence type="ECO:0000313" key="5">
    <source>
        <dbReference type="EMBL" id="QCO56582.1"/>
    </source>
</evidence>
<dbReference type="PRINTS" id="PR00455">
    <property type="entry name" value="HTHTETR"/>
</dbReference>
<dbReference type="InterPro" id="IPR050109">
    <property type="entry name" value="HTH-type_TetR-like_transc_reg"/>
</dbReference>
<dbReference type="InterPro" id="IPR009057">
    <property type="entry name" value="Homeodomain-like_sf"/>
</dbReference>
<dbReference type="Pfam" id="PF00440">
    <property type="entry name" value="TetR_N"/>
    <property type="match status" value="1"/>
</dbReference>
<dbReference type="AlphaFoldDB" id="A0A4P8EID0"/>
<name>A0A4P8EID0_9RHOB</name>
<feature type="domain" description="HTH tetR-type" evidence="4">
    <location>
        <begin position="29"/>
        <end position="89"/>
    </location>
</feature>
<dbReference type="Gene3D" id="1.10.357.10">
    <property type="entry name" value="Tetracycline Repressor, domain 2"/>
    <property type="match status" value="1"/>
</dbReference>
<dbReference type="InterPro" id="IPR036271">
    <property type="entry name" value="Tet_transcr_reg_TetR-rel_C_sf"/>
</dbReference>
<dbReference type="EMBL" id="CP039964">
    <property type="protein sequence ID" value="QCO56582.1"/>
    <property type="molecule type" value="Genomic_DNA"/>
</dbReference>
<dbReference type="InterPro" id="IPR001647">
    <property type="entry name" value="HTH_TetR"/>
</dbReference>
<feature type="coiled-coil region" evidence="3">
    <location>
        <begin position="75"/>
        <end position="102"/>
    </location>
</feature>
<evidence type="ECO:0000256" key="2">
    <source>
        <dbReference type="PROSITE-ProRule" id="PRU00335"/>
    </source>
</evidence>
<feature type="DNA-binding region" description="H-T-H motif" evidence="2">
    <location>
        <begin position="52"/>
        <end position="71"/>
    </location>
</feature>
<evidence type="ECO:0000313" key="6">
    <source>
        <dbReference type="Proteomes" id="UP000298631"/>
    </source>
</evidence>
<dbReference type="PANTHER" id="PTHR30328">
    <property type="entry name" value="TRANSCRIPTIONAL REPRESSOR"/>
    <property type="match status" value="1"/>
</dbReference>
<gene>
    <name evidence="5" type="ORF">EOK75_10050</name>
</gene>
<dbReference type="RefSeq" id="WP_137194362.1">
    <property type="nucleotide sequence ID" value="NZ_CP039964.1"/>
</dbReference>
<dbReference type="SUPFAM" id="SSF48498">
    <property type="entry name" value="Tetracyclin repressor-like, C-terminal domain"/>
    <property type="match status" value="1"/>
</dbReference>
<dbReference type="OrthoDB" id="9814200at2"/>
<dbReference type="Pfam" id="PF17938">
    <property type="entry name" value="TetR_C_29"/>
    <property type="match status" value="1"/>
</dbReference>
<dbReference type="SUPFAM" id="SSF46689">
    <property type="entry name" value="Homeodomain-like"/>
    <property type="match status" value="1"/>
</dbReference>